<dbReference type="PANTHER" id="PTHR10357">
    <property type="entry name" value="ALPHA-AMYLASE FAMILY MEMBER"/>
    <property type="match status" value="1"/>
</dbReference>
<feature type="compositionally biased region" description="Basic and acidic residues" evidence="3">
    <location>
        <begin position="144"/>
        <end position="156"/>
    </location>
</feature>
<accession>A0A841JVD7</accession>
<keyword evidence="2 6" id="KW-0326">Glycosidase</keyword>
<dbReference type="GO" id="GO:0005975">
    <property type="term" value="P:carbohydrate metabolic process"/>
    <property type="evidence" value="ECO:0007669"/>
    <property type="project" value="InterPro"/>
</dbReference>
<protein>
    <submittedName>
        <fullName evidence="6">Glycosidase</fullName>
    </submittedName>
</protein>
<dbReference type="GO" id="GO:0016798">
    <property type="term" value="F:hydrolase activity, acting on glycosyl bonds"/>
    <property type="evidence" value="ECO:0007669"/>
    <property type="project" value="UniProtKB-KW"/>
</dbReference>
<dbReference type="InterPro" id="IPR006047">
    <property type="entry name" value="GH13_cat_dom"/>
</dbReference>
<dbReference type="InterPro" id="IPR014756">
    <property type="entry name" value="Ig_E-set"/>
</dbReference>
<name>A0A841JVD7_9BACT</name>
<evidence type="ECO:0000256" key="1">
    <source>
        <dbReference type="ARBA" id="ARBA00022801"/>
    </source>
</evidence>
<evidence type="ECO:0000313" key="6">
    <source>
        <dbReference type="EMBL" id="MBB6145110.1"/>
    </source>
</evidence>
<dbReference type="Gene3D" id="2.60.40.10">
    <property type="entry name" value="Immunoglobulins"/>
    <property type="match status" value="1"/>
</dbReference>
<evidence type="ECO:0000313" key="7">
    <source>
        <dbReference type="Proteomes" id="UP000538666"/>
    </source>
</evidence>
<dbReference type="Gene3D" id="3.20.20.80">
    <property type="entry name" value="Glycosidases"/>
    <property type="match status" value="1"/>
</dbReference>
<proteinExistence type="predicted"/>
<feature type="chain" id="PRO_5032536249" evidence="4">
    <location>
        <begin position="19"/>
        <end position="613"/>
    </location>
</feature>
<gene>
    <name evidence="6" type="ORF">HNQ77_003068</name>
</gene>
<dbReference type="Pfam" id="PF09087">
    <property type="entry name" value="Cyc-maltodext_N"/>
    <property type="match status" value="1"/>
</dbReference>
<comment type="caution">
    <text evidence="6">The sequence shown here is derived from an EMBL/GenBank/DDBJ whole genome shotgun (WGS) entry which is preliminary data.</text>
</comment>
<evidence type="ECO:0000256" key="3">
    <source>
        <dbReference type="SAM" id="MobiDB-lite"/>
    </source>
</evidence>
<dbReference type="Gene3D" id="2.60.40.1180">
    <property type="entry name" value="Golgi alpha-mannosidase II"/>
    <property type="match status" value="1"/>
</dbReference>
<keyword evidence="4" id="KW-0732">Signal</keyword>
<evidence type="ECO:0000256" key="4">
    <source>
        <dbReference type="SAM" id="SignalP"/>
    </source>
</evidence>
<dbReference type="EMBL" id="JACHEK010000006">
    <property type="protein sequence ID" value="MBB6145110.1"/>
    <property type="molecule type" value="Genomic_DNA"/>
</dbReference>
<dbReference type="InterPro" id="IPR015171">
    <property type="entry name" value="Cyc-maltodext_N"/>
</dbReference>
<dbReference type="InterPro" id="IPR013780">
    <property type="entry name" value="Glyco_hydro_b"/>
</dbReference>
<dbReference type="AlphaFoldDB" id="A0A841JVD7"/>
<keyword evidence="7" id="KW-1185">Reference proteome</keyword>
<dbReference type="InterPro" id="IPR013783">
    <property type="entry name" value="Ig-like_fold"/>
</dbReference>
<dbReference type="SUPFAM" id="SSF51445">
    <property type="entry name" value="(Trans)glycosidases"/>
    <property type="match status" value="1"/>
</dbReference>
<evidence type="ECO:0000259" key="5">
    <source>
        <dbReference type="SMART" id="SM00642"/>
    </source>
</evidence>
<reference evidence="6 7" key="1">
    <citation type="submission" date="2020-08" db="EMBL/GenBank/DDBJ databases">
        <title>Genomic Encyclopedia of Type Strains, Phase IV (KMG-IV): sequencing the most valuable type-strain genomes for metagenomic binning, comparative biology and taxonomic classification.</title>
        <authorList>
            <person name="Goeker M."/>
        </authorList>
    </citation>
    <scope>NUCLEOTIDE SEQUENCE [LARGE SCALE GENOMIC DNA]</scope>
    <source>
        <strain evidence="6 7">DSM 103733</strain>
    </source>
</reference>
<dbReference type="Pfam" id="PF00128">
    <property type="entry name" value="Alpha-amylase"/>
    <property type="match status" value="1"/>
</dbReference>
<dbReference type="SUPFAM" id="SSF81296">
    <property type="entry name" value="E set domains"/>
    <property type="match status" value="1"/>
</dbReference>
<sequence>MESILFALVLSISSIAGAQSSTPVVDKIDPPNWWVNMPSPMLLLHGDHLNDAKVTVHGPGISIEKTQASANGHYLFVWLETRTGHAQKIALHVANPGGAIDLPFTLSPRKPASAGFQGFSSSDVMYLIMTDRFADGDTSNDPQPGERGKPRGWHGGDFRGIEQHLDYLQQLGVTTIWTTPAYSNAGASQAYHGYSATNMYAVDPHFGSLADYQHLAQAIHAHGMKIVLDTVPNHVGAANPWAKDPPTPDWFHGTVEHHDTAKTEFRSLPDPHASWSDQRDVTEGWFANVLPDLNQENPLVKQYLIQNAVWWVETAGLDGLRLDTFPYVGRAFWHDFHAELHTLYPHLTTVGEVFNPDPTITSFFAGGVEHAGIDTGLDTPFDFPTYFALRGVLTHDMPMSKLDDVLRQDRLFPHPERLVTFLGNHDTTRFLDEPGATVADLKLAFALLATLRGMPQIYSGDEIAMRGGEDPDNRHDFPGGFPGDSANAYQSTGRTPEEASIFEDVSRLMHFRAEHPALLTGQQQDLFADDSAFVFLRSADIHSGCSADGSARILVAINKANQPRELSIPTSMTALENCSQFKPELGAPSVSGSPANSVTLMLEPKQAAIYSVR</sequence>
<dbReference type="SMART" id="SM00642">
    <property type="entry name" value="Aamy"/>
    <property type="match status" value="1"/>
</dbReference>
<dbReference type="Proteomes" id="UP000538666">
    <property type="component" value="Unassembled WGS sequence"/>
</dbReference>
<feature type="region of interest" description="Disordered" evidence="3">
    <location>
        <begin position="135"/>
        <end position="156"/>
    </location>
</feature>
<feature type="signal peptide" evidence="4">
    <location>
        <begin position="1"/>
        <end position="18"/>
    </location>
</feature>
<dbReference type="RefSeq" id="WP_231581574.1">
    <property type="nucleotide sequence ID" value="NZ_JACHEK010000006.1"/>
</dbReference>
<evidence type="ECO:0000256" key="2">
    <source>
        <dbReference type="ARBA" id="ARBA00023295"/>
    </source>
</evidence>
<dbReference type="InterPro" id="IPR017853">
    <property type="entry name" value="GH"/>
</dbReference>
<feature type="domain" description="Glycosyl hydrolase family 13 catalytic" evidence="5">
    <location>
        <begin position="127"/>
        <end position="512"/>
    </location>
</feature>
<organism evidence="6 7">
    <name type="scientific">Silvibacterium bohemicum</name>
    <dbReference type="NCBI Taxonomy" id="1577686"/>
    <lineage>
        <taxon>Bacteria</taxon>
        <taxon>Pseudomonadati</taxon>
        <taxon>Acidobacteriota</taxon>
        <taxon>Terriglobia</taxon>
        <taxon>Terriglobales</taxon>
        <taxon>Acidobacteriaceae</taxon>
        <taxon>Silvibacterium</taxon>
    </lineage>
</organism>
<dbReference type="PANTHER" id="PTHR10357:SF210">
    <property type="entry name" value="MALTODEXTRIN GLUCOSIDASE"/>
    <property type="match status" value="1"/>
</dbReference>
<keyword evidence="1" id="KW-0378">Hydrolase</keyword>